<evidence type="ECO:0000256" key="1">
    <source>
        <dbReference type="ARBA" id="ARBA00023015"/>
    </source>
</evidence>
<evidence type="ECO:0000313" key="6">
    <source>
        <dbReference type="EMBL" id="MFL0251938.1"/>
    </source>
</evidence>
<accession>A0ABW8THJ1</accession>
<dbReference type="InterPro" id="IPR000160">
    <property type="entry name" value="GGDEF_dom"/>
</dbReference>
<dbReference type="InterPro" id="IPR009057">
    <property type="entry name" value="Homeodomain-like_sf"/>
</dbReference>
<dbReference type="PROSITE" id="PS00041">
    <property type="entry name" value="HTH_ARAC_FAMILY_1"/>
    <property type="match status" value="1"/>
</dbReference>
<dbReference type="SUPFAM" id="SSF46689">
    <property type="entry name" value="Homeodomain-like"/>
    <property type="match status" value="2"/>
</dbReference>
<organism evidence="6 7">
    <name type="scientific">Clostridium neuense</name>
    <dbReference type="NCBI Taxonomy" id="1728934"/>
    <lineage>
        <taxon>Bacteria</taxon>
        <taxon>Bacillati</taxon>
        <taxon>Bacillota</taxon>
        <taxon>Clostridia</taxon>
        <taxon>Eubacteriales</taxon>
        <taxon>Clostridiaceae</taxon>
        <taxon>Clostridium</taxon>
    </lineage>
</organism>
<keyword evidence="2" id="KW-0238">DNA-binding</keyword>
<comment type="caution">
    <text evidence="6">The sequence shown here is derived from an EMBL/GenBank/DDBJ whole genome shotgun (WGS) entry which is preliminary data.</text>
</comment>
<feature type="domain" description="HTH araC/xylS-type" evidence="4">
    <location>
        <begin position="269"/>
        <end position="367"/>
    </location>
</feature>
<dbReference type="PANTHER" id="PTHR43280:SF28">
    <property type="entry name" value="HTH-TYPE TRANSCRIPTIONAL ACTIVATOR RHAS"/>
    <property type="match status" value="1"/>
</dbReference>
<dbReference type="RefSeq" id="WP_406788588.1">
    <property type="nucleotide sequence ID" value="NZ_JBJIAA010000013.1"/>
</dbReference>
<keyword evidence="7" id="KW-1185">Reference proteome</keyword>
<dbReference type="PROSITE" id="PS50887">
    <property type="entry name" value="GGDEF"/>
    <property type="match status" value="1"/>
</dbReference>
<dbReference type="PROSITE" id="PS01124">
    <property type="entry name" value="HTH_ARAC_FAMILY_2"/>
    <property type="match status" value="1"/>
</dbReference>
<dbReference type="Gene3D" id="3.30.70.270">
    <property type="match status" value="1"/>
</dbReference>
<dbReference type="Pfam" id="PF12833">
    <property type="entry name" value="HTH_18"/>
    <property type="match status" value="1"/>
</dbReference>
<keyword evidence="3" id="KW-0804">Transcription</keyword>
<dbReference type="InterPro" id="IPR018062">
    <property type="entry name" value="HTH_AraC-typ_CS"/>
</dbReference>
<keyword evidence="1" id="KW-0805">Transcription regulation</keyword>
<dbReference type="SMART" id="SM00342">
    <property type="entry name" value="HTH_ARAC"/>
    <property type="match status" value="1"/>
</dbReference>
<dbReference type="SUPFAM" id="SSF55073">
    <property type="entry name" value="Nucleotide cyclase"/>
    <property type="match status" value="1"/>
</dbReference>
<dbReference type="InterPro" id="IPR020449">
    <property type="entry name" value="Tscrpt_reg_AraC-type_HTH"/>
</dbReference>
<feature type="domain" description="GGDEF" evidence="5">
    <location>
        <begin position="544"/>
        <end position="665"/>
    </location>
</feature>
<sequence>MSEISSYLAEGFSKPPVKEASFYTYFLPNNFIFNIAFVINNGDYMGAFVTEPMLIKSLNKKEIEKLLCYSSLSLKNKKVLENLILKIPVVHYDQIKPIGNVLHCLSKTVFEPEVLQVLHGSSIDSNTNISNLKINKDYDFSILPHSKNSTKFTSFTNITTLIKSGNTELLIKTLSKINIVELLDNNLCDSDFIRALKNNFIKICSMACCIAIEAKAPYEKIMDITDTYIYKVENLQNINDIYNLIKEALISITNIIAKSHRNSYSKYVNNAMNYIEQNYAEKISLEMLAKYTNLSTYYLSKQIKKETGLNLLDNVNNIRIEKSKYLLLNTNISILDIAQKIGFNYQNHFAATFKKFTGISPNEFRKTLGHKENLNKDNCSSDKFSKQLIEKIHIKLSMFSNLFDTARIIDPINHNSIVIKDKENIMCKCCNPKNQNDYCENCIFIAAYLQNETIFKIYSKHKKIFLAAAIPVTSGKITYIVEVLKNVSNKISINVDEKNLKKCFLNVKEDFLINKNTELTIPQSRIYINKKLNINIRSSALYKKSLFIILFTLENPSSTTNSHQYNTYDYVISTLCHIISNSLLSPKDWVGQYTKNIFLLALNDINCKTAMDTAKKIKEKFNFTMLRKNKEYSKFALTYGIASYSNNTPNPETFIKQAFINMNKN</sequence>
<name>A0ABW8THJ1_9CLOT</name>
<reference evidence="6 7" key="1">
    <citation type="submission" date="2024-11" db="EMBL/GenBank/DDBJ databases">
        <authorList>
            <person name="Heng Y.C."/>
            <person name="Lim A.C.H."/>
            <person name="Lee J.K.Y."/>
            <person name="Kittelmann S."/>
        </authorList>
    </citation>
    <scope>NUCLEOTIDE SEQUENCE [LARGE SCALE GENOMIC DNA]</scope>
    <source>
        <strain evidence="6 7">WILCCON 0114</strain>
    </source>
</reference>
<evidence type="ECO:0000256" key="2">
    <source>
        <dbReference type="ARBA" id="ARBA00023125"/>
    </source>
</evidence>
<dbReference type="InterPro" id="IPR043128">
    <property type="entry name" value="Rev_trsase/Diguanyl_cyclase"/>
</dbReference>
<dbReference type="PRINTS" id="PR00032">
    <property type="entry name" value="HTHARAC"/>
</dbReference>
<dbReference type="Proteomes" id="UP001623592">
    <property type="component" value="Unassembled WGS sequence"/>
</dbReference>
<dbReference type="Pfam" id="PF00990">
    <property type="entry name" value="GGDEF"/>
    <property type="match status" value="1"/>
</dbReference>
<dbReference type="InterPro" id="IPR029787">
    <property type="entry name" value="Nucleotide_cyclase"/>
</dbReference>
<dbReference type="InterPro" id="IPR018060">
    <property type="entry name" value="HTH_AraC"/>
</dbReference>
<dbReference type="Gene3D" id="1.10.10.60">
    <property type="entry name" value="Homeodomain-like"/>
    <property type="match status" value="2"/>
</dbReference>
<evidence type="ECO:0000256" key="3">
    <source>
        <dbReference type="ARBA" id="ARBA00023163"/>
    </source>
</evidence>
<protein>
    <submittedName>
        <fullName evidence="6">Helix-turn-helix domain-containing protein</fullName>
    </submittedName>
</protein>
<evidence type="ECO:0000259" key="4">
    <source>
        <dbReference type="PROSITE" id="PS01124"/>
    </source>
</evidence>
<evidence type="ECO:0000259" key="5">
    <source>
        <dbReference type="PROSITE" id="PS50887"/>
    </source>
</evidence>
<proteinExistence type="predicted"/>
<gene>
    <name evidence="6" type="ORF">ACJDT4_16080</name>
</gene>
<dbReference type="PANTHER" id="PTHR43280">
    <property type="entry name" value="ARAC-FAMILY TRANSCRIPTIONAL REGULATOR"/>
    <property type="match status" value="1"/>
</dbReference>
<evidence type="ECO:0000313" key="7">
    <source>
        <dbReference type="Proteomes" id="UP001623592"/>
    </source>
</evidence>
<dbReference type="EMBL" id="JBJIAA010000013">
    <property type="protein sequence ID" value="MFL0251938.1"/>
    <property type="molecule type" value="Genomic_DNA"/>
</dbReference>